<feature type="region of interest" description="Disordered" evidence="6">
    <location>
        <begin position="337"/>
        <end position="361"/>
    </location>
</feature>
<evidence type="ECO:0000256" key="1">
    <source>
        <dbReference type="ARBA" id="ARBA00009865"/>
    </source>
</evidence>
<keyword evidence="2 7" id="KW-0732">Signal</keyword>
<reference evidence="8 9" key="1">
    <citation type="submission" date="2019-02" db="EMBL/GenBank/DDBJ databases">
        <title>Deep-cultivation of Planctomycetes and their phenomic and genomic characterization uncovers novel biology.</title>
        <authorList>
            <person name="Wiegand S."/>
            <person name="Jogler M."/>
            <person name="Boedeker C."/>
            <person name="Pinto D."/>
            <person name="Vollmers J."/>
            <person name="Rivas-Marin E."/>
            <person name="Kohn T."/>
            <person name="Peeters S.H."/>
            <person name="Heuer A."/>
            <person name="Rast P."/>
            <person name="Oberbeckmann S."/>
            <person name="Bunk B."/>
            <person name="Jeske O."/>
            <person name="Meyerdierks A."/>
            <person name="Storesund J.E."/>
            <person name="Kallscheuer N."/>
            <person name="Luecker S."/>
            <person name="Lage O.M."/>
            <person name="Pohl T."/>
            <person name="Merkel B.J."/>
            <person name="Hornburger P."/>
            <person name="Mueller R.-W."/>
            <person name="Bruemmer F."/>
            <person name="Labrenz M."/>
            <person name="Spormann A.M."/>
            <person name="Op den Camp H."/>
            <person name="Overmann J."/>
            <person name="Amann R."/>
            <person name="Jetten M.S.M."/>
            <person name="Mascher T."/>
            <person name="Medema M.H."/>
            <person name="Devos D.P."/>
            <person name="Kaster A.-K."/>
            <person name="Ovreas L."/>
            <person name="Rohde M."/>
            <person name="Galperin M.Y."/>
            <person name="Jogler C."/>
        </authorList>
    </citation>
    <scope>NUCLEOTIDE SEQUENCE [LARGE SCALE GENOMIC DNA]</scope>
    <source>
        <strain evidence="8 9">Poly30</strain>
    </source>
</reference>
<protein>
    <submittedName>
        <fullName evidence="8">Extracellular exo-alpha-(1-&gt;5)-L-arabinofuranosidase</fullName>
        <ecNumber evidence="8">3.2.1.55</ecNumber>
    </submittedName>
</protein>
<dbReference type="AlphaFoldDB" id="A0A518F165"/>
<sequence length="361" mass="39251" precursor="true">MAPMILPLMLLIGLALAASLPGSATGCLTQVTPATFTNPVAKSGQDPWVIHHDGMYHYISSRTVKAPGESARRGTVQIASSASLLGVFAAEPAVAWSPLPGTRHSKELWAPELHHHGDAWYIYVAADDGDNHHHRTHVLRRTSADPRGPFEHVGELELPDDRWSIDATLGEIDGQLYCAWSGWPGSENVTQNLYLCRMEDPVTPIGERALISRPELEWELRGGRPGLPTVNEGPSFLQHEGRTFVIYSASGSWSDFYCLGLLELVGKDPMAPGAWRKHPQVWFASGNGVTAPGHASITTSPDGAEHWLVHHAAKHPGAGWNRQVHLQRLRFDDETGLPVAGEPLAPAQPVPVPSGETIETR</sequence>
<feature type="chain" id="PRO_5022044757" evidence="7">
    <location>
        <begin position="18"/>
        <end position="361"/>
    </location>
</feature>
<evidence type="ECO:0000313" key="9">
    <source>
        <dbReference type="Proteomes" id="UP000320390"/>
    </source>
</evidence>
<dbReference type="Pfam" id="PF04616">
    <property type="entry name" value="Glyco_hydro_43"/>
    <property type="match status" value="1"/>
</dbReference>
<evidence type="ECO:0000256" key="6">
    <source>
        <dbReference type="SAM" id="MobiDB-lite"/>
    </source>
</evidence>
<dbReference type="EC" id="3.2.1.55" evidence="8"/>
<name>A0A518F165_9BACT</name>
<feature type="signal peptide" evidence="7">
    <location>
        <begin position="1"/>
        <end position="17"/>
    </location>
</feature>
<dbReference type="GO" id="GO:0005975">
    <property type="term" value="P:carbohydrate metabolic process"/>
    <property type="evidence" value="ECO:0007669"/>
    <property type="project" value="InterPro"/>
</dbReference>
<gene>
    <name evidence="8" type="ORF">Poly30_56370</name>
</gene>
<keyword evidence="3 5" id="KW-0378">Hydrolase</keyword>
<accession>A0A518F165</accession>
<comment type="similarity">
    <text evidence="1 5">Belongs to the glycosyl hydrolase 43 family.</text>
</comment>
<organism evidence="8 9">
    <name type="scientific">Saltatorellus ferox</name>
    <dbReference type="NCBI Taxonomy" id="2528018"/>
    <lineage>
        <taxon>Bacteria</taxon>
        <taxon>Pseudomonadati</taxon>
        <taxon>Planctomycetota</taxon>
        <taxon>Planctomycetia</taxon>
        <taxon>Planctomycetia incertae sedis</taxon>
        <taxon>Saltatorellus</taxon>
    </lineage>
</organism>
<evidence type="ECO:0000256" key="4">
    <source>
        <dbReference type="ARBA" id="ARBA00023295"/>
    </source>
</evidence>
<dbReference type="SUPFAM" id="SSF75005">
    <property type="entry name" value="Arabinanase/levansucrase/invertase"/>
    <property type="match status" value="1"/>
</dbReference>
<evidence type="ECO:0000256" key="7">
    <source>
        <dbReference type="SAM" id="SignalP"/>
    </source>
</evidence>
<dbReference type="InterPro" id="IPR006710">
    <property type="entry name" value="Glyco_hydro_43"/>
</dbReference>
<keyword evidence="9" id="KW-1185">Reference proteome</keyword>
<evidence type="ECO:0000256" key="2">
    <source>
        <dbReference type="ARBA" id="ARBA00022729"/>
    </source>
</evidence>
<keyword evidence="4 5" id="KW-0326">Glycosidase</keyword>
<evidence type="ECO:0000256" key="3">
    <source>
        <dbReference type="ARBA" id="ARBA00022801"/>
    </source>
</evidence>
<dbReference type="GO" id="GO:0046556">
    <property type="term" value="F:alpha-L-arabinofuranosidase activity"/>
    <property type="evidence" value="ECO:0007669"/>
    <property type="project" value="UniProtKB-EC"/>
</dbReference>
<dbReference type="CDD" id="cd18820">
    <property type="entry name" value="GH43_LbAraf43-like"/>
    <property type="match status" value="1"/>
</dbReference>
<proteinExistence type="inferred from homology"/>
<evidence type="ECO:0000313" key="8">
    <source>
        <dbReference type="EMBL" id="QDV10075.1"/>
    </source>
</evidence>
<dbReference type="InterPro" id="IPR023296">
    <property type="entry name" value="Glyco_hydro_beta-prop_sf"/>
</dbReference>
<dbReference type="Gene3D" id="2.115.10.20">
    <property type="entry name" value="Glycosyl hydrolase domain, family 43"/>
    <property type="match status" value="1"/>
</dbReference>
<dbReference type="OrthoDB" id="9783154at2"/>
<dbReference type="PANTHER" id="PTHR43817:SF1">
    <property type="entry name" value="HYDROLASE, FAMILY 43, PUTATIVE (AFU_ORTHOLOGUE AFUA_3G01660)-RELATED"/>
    <property type="match status" value="1"/>
</dbReference>
<evidence type="ECO:0000256" key="5">
    <source>
        <dbReference type="RuleBase" id="RU361187"/>
    </source>
</evidence>
<dbReference type="PANTHER" id="PTHR43817">
    <property type="entry name" value="GLYCOSYL HYDROLASE"/>
    <property type="match status" value="1"/>
</dbReference>
<dbReference type="Proteomes" id="UP000320390">
    <property type="component" value="Chromosome"/>
</dbReference>
<dbReference type="EMBL" id="CP036434">
    <property type="protein sequence ID" value="QDV10075.1"/>
    <property type="molecule type" value="Genomic_DNA"/>
</dbReference>